<dbReference type="WBParaSite" id="PgR007_g112_t01">
    <property type="protein sequence ID" value="PgR007_g112_t01"/>
    <property type="gene ID" value="PgR007_g112"/>
</dbReference>
<reference evidence="2" key="1">
    <citation type="submission" date="2022-11" db="UniProtKB">
        <authorList>
            <consortium name="WormBaseParasite"/>
        </authorList>
    </citation>
    <scope>IDENTIFICATION</scope>
</reference>
<protein>
    <submittedName>
        <fullName evidence="2">Uncharacterized protein</fullName>
    </submittedName>
</protein>
<organism evidence="1 2">
    <name type="scientific">Parascaris univalens</name>
    <name type="common">Nematode worm</name>
    <dbReference type="NCBI Taxonomy" id="6257"/>
    <lineage>
        <taxon>Eukaryota</taxon>
        <taxon>Metazoa</taxon>
        <taxon>Ecdysozoa</taxon>
        <taxon>Nematoda</taxon>
        <taxon>Chromadorea</taxon>
        <taxon>Rhabditida</taxon>
        <taxon>Spirurina</taxon>
        <taxon>Ascaridomorpha</taxon>
        <taxon>Ascaridoidea</taxon>
        <taxon>Ascarididae</taxon>
        <taxon>Parascaris</taxon>
    </lineage>
</organism>
<evidence type="ECO:0000313" key="2">
    <source>
        <dbReference type="WBParaSite" id="PgR007_g112_t01"/>
    </source>
</evidence>
<keyword evidence="1" id="KW-1185">Reference proteome</keyword>
<proteinExistence type="predicted"/>
<accession>A0A915AFH7</accession>
<dbReference type="Proteomes" id="UP000887569">
    <property type="component" value="Unplaced"/>
</dbReference>
<dbReference type="AlphaFoldDB" id="A0A915AFH7"/>
<sequence length="96" mass="10598">MSVDELLRNERVWFGAKMDYGTVGASRPRIMISHSLSTHVIHEAEPNEYEGATVCSTPTRYRRPSNSLLKKSFASVTGSCTGENMQRVTKVGGAHI</sequence>
<evidence type="ECO:0000313" key="1">
    <source>
        <dbReference type="Proteomes" id="UP000887569"/>
    </source>
</evidence>
<name>A0A915AFH7_PARUN</name>